<protein>
    <submittedName>
        <fullName evidence="2">Uncharacterized protein</fullName>
    </submittedName>
</protein>
<accession>A0A099YVW1</accession>
<gene>
    <name evidence="2" type="ORF">N309_10360</name>
</gene>
<proteinExistence type="predicted"/>
<feature type="compositionally biased region" description="Low complexity" evidence="1">
    <location>
        <begin position="8"/>
        <end position="24"/>
    </location>
</feature>
<name>A0A099YVW1_TINGU</name>
<feature type="region of interest" description="Disordered" evidence="1">
    <location>
        <begin position="1"/>
        <end position="64"/>
    </location>
</feature>
<feature type="non-terminal residue" evidence="2">
    <location>
        <position position="1"/>
    </location>
</feature>
<sequence length="64" mass="6749">ESVPWPRSSSCAATAASGTSPWSSGTGGRPGGWSAPPARPAEGWQPWRRRRWAAELNPGSGTWS</sequence>
<dbReference type="AlphaFoldDB" id="A0A099YVW1"/>
<evidence type="ECO:0000256" key="1">
    <source>
        <dbReference type="SAM" id="MobiDB-lite"/>
    </source>
</evidence>
<reference evidence="2 3" key="1">
    <citation type="submission" date="2014-06" db="EMBL/GenBank/DDBJ databases">
        <title>Genome evolution of avian class.</title>
        <authorList>
            <person name="Zhang G."/>
            <person name="Li C."/>
        </authorList>
    </citation>
    <scope>NUCLEOTIDE SEQUENCE [LARGE SCALE GENOMIC DNA]</scope>
    <source>
        <strain evidence="2">BGI_N309</strain>
    </source>
</reference>
<dbReference type="Proteomes" id="UP000053641">
    <property type="component" value="Unassembled WGS sequence"/>
</dbReference>
<feature type="non-terminal residue" evidence="2">
    <location>
        <position position="64"/>
    </location>
</feature>
<dbReference type="EMBL" id="KL885562">
    <property type="protein sequence ID" value="KGL73083.1"/>
    <property type="molecule type" value="Genomic_DNA"/>
</dbReference>
<organism evidence="2 3">
    <name type="scientific">Tinamus guttatus</name>
    <name type="common">White-throated tinamou</name>
    <dbReference type="NCBI Taxonomy" id="94827"/>
    <lineage>
        <taxon>Eukaryota</taxon>
        <taxon>Metazoa</taxon>
        <taxon>Chordata</taxon>
        <taxon>Craniata</taxon>
        <taxon>Vertebrata</taxon>
        <taxon>Euteleostomi</taxon>
        <taxon>Archelosauria</taxon>
        <taxon>Archosauria</taxon>
        <taxon>Dinosauria</taxon>
        <taxon>Saurischia</taxon>
        <taxon>Theropoda</taxon>
        <taxon>Coelurosauria</taxon>
        <taxon>Aves</taxon>
        <taxon>Palaeognathae</taxon>
        <taxon>Tinamiformes</taxon>
        <taxon>Tinamidae</taxon>
        <taxon>Tinamus</taxon>
    </lineage>
</organism>
<evidence type="ECO:0000313" key="2">
    <source>
        <dbReference type="EMBL" id="KGL73083.1"/>
    </source>
</evidence>
<evidence type="ECO:0000313" key="3">
    <source>
        <dbReference type="Proteomes" id="UP000053641"/>
    </source>
</evidence>
<keyword evidence="3" id="KW-1185">Reference proteome</keyword>